<protein>
    <recommendedName>
        <fullName evidence="1">DUF4097 domain-containing protein</fullName>
    </recommendedName>
</protein>
<sequence length="271" mass="29966">MKKIVVGLLLVGAALVSMSSLIFHNRTSNETFTSQKTVKKLIIEDRNMPIEIVGASGNQTKISYQKSRDIKYKIKQKGDTLNVERQGKRWFNFSIFNFGVSNAKVMVEVPRARLKDLDVETSNGKLTVENLTLDNLDLESNNSKMQLTGLDVKTIDAETSNGNIQLDRLSFDEGSFDTSNGKLDLNNLEFKEGEFETSNGAIRLNHLQGTKSIYLKTSNAKVNGTIVGERADFATVSKTSNASNNLTNQSDGSKDLEVKTSNGDIAIDFIR</sequence>
<organism evidence="2 3">
    <name type="scientific">Enterococcus devriesei</name>
    <dbReference type="NCBI Taxonomy" id="319970"/>
    <lineage>
        <taxon>Bacteria</taxon>
        <taxon>Bacillati</taxon>
        <taxon>Bacillota</taxon>
        <taxon>Bacilli</taxon>
        <taxon>Lactobacillales</taxon>
        <taxon>Enterococcaceae</taxon>
        <taxon>Enterococcus</taxon>
    </lineage>
</organism>
<comment type="caution">
    <text evidence="2">The sequence shown here is derived from an EMBL/GenBank/DDBJ whole genome shotgun (WGS) entry which is preliminary data.</text>
</comment>
<name>A0A1L8SYQ7_9ENTE</name>
<dbReference type="OrthoDB" id="2180700at2"/>
<dbReference type="Proteomes" id="UP000183700">
    <property type="component" value="Unassembled WGS sequence"/>
</dbReference>
<evidence type="ECO:0000259" key="1">
    <source>
        <dbReference type="Pfam" id="PF13349"/>
    </source>
</evidence>
<dbReference type="AlphaFoldDB" id="A0A1L8SYQ7"/>
<evidence type="ECO:0000313" key="3">
    <source>
        <dbReference type="Proteomes" id="UP000183700"/>
    </source>
</evidence>
<gene>
    <name evidence="2" type="ORF">RV00_GL000103</name>
</gene>
<accession>A0A1L8SYQ7</accession>
<dbReference type="InterPro" id="IPR025164">
    <property type="entry name" value="Toastrack_DUF4097"/>
</dbReference>
<feature type="domain" description="DUF4097" evidence="1">
    <location>
        <begin position="38"/>
        <end position="267"/>
    </location>
</feature>
<dbReference type="STRING" id="319970.RV00_GL000103"/>
<keyword evidence="3" id="KW-1185">Reference proteome</keyword>
<reference evidence="2 3" key="1">
    <citation type="submission" date="2014-12" db="EMBL/GenBank/DDBJ databases">
        <title>Draft genome sequences of 29 type strains of Enterococci.</title>
        <authorList>
            <person name="Zhong Z."/>
            <person name="Sun Z."/>
            <person name="Liu W."/>
            <person name="Zhang W."/>
            <person name="Zhang H."/>
        </authorList>
    </citation>
    <scope>NUCLEOTIDE SEQUENCE [LARGE SCALE GENOMIC DNA]</scope>
    <source>
        <strain evidence="2 3">DSM 22802</strain>
    </source>
</reference>
<dbReference type="EMBL" id="JXKM01000001">
    <property type="protein sequence ID" value="OJG37146.1"/>
    <property type="molecule type" value="Genomic_DNA"/>
</dbReference>
<evidence type="ECO:0000313" key="2">
    <source>
        <dbReference type="EMBL" id="OJG37146.1"/>
    </source>
</evidence>
<dbReference type="Pfam" id="PF13349">
    <property type="entry name" value="DUF4097"/>
    <property type="match status" value="1"/>
</dbReference>
<proteinExistence type="predicted"/>
<dbReference type="RefSeq" id="WP_071860655.1">
    <property type="nucleotide sequence ID" value="NZ_JBHLVS010000004.1"/>
</dbReference>